<dbReference type="GO" id="GO:0003700">
    <property type="term" value="F:DNA-binding transcription factor activity"/>
    <property type="evidence" value="ECO:0007669"/>
    <property type="project" value="InterPro"/>
</dbReference>
<evidence type="ECO:0000256" key="2">
    <source>
        <dbReference type="ARBA" id="ARBA00023125"/>
    </source>
</evidence>
<dbReference type="PANTHER" id="PTHR42756">
    <property type="entry name" value="TRANSCRIPTIONAL REGULATOR, MARR"/>
    <property type="match status" value="1"/>
</dbReference>
<protein>
    <submittedName>
        <fullName evidence="5">MarR family transcriptional regulator</fullName>
    </submittedName>
</protein>
<dbReference type="AlphaFoldDB" id="A0AAW3H8H7"/>
<accession>A0AAW3H8H7</accession>
<evidence type="ECO:0000256" key="3">
    <source>
        <dbReference type="ARBA" id="ARBA00023163"/>
    </source>
</evidence>
<dbReference type="RefSeq" id="WP_045504225.1">
    <property type="nucleotide sequence ID" value="NZ_JYGL01000001.1"/>
</dbReference>
<dbReference type="PROSITE" id="PS50995">
    <property type="entry name" value="HTH_MARR_2"/>
    <property type="match status" value="1"/>
</dbReference>
<dbReference type="Proteomes" id="UP000033658">
    <property type="component" value="Unassembled WGS sequence"/>
</dbReference>
<dbReference type="EMBL" id="JYGL01000001">
    <property type="protein sequence ID" value="KJQ59292.1"/>
    <property type="molecule type" value="Genomic_DNA"/>
</dbReference>
<keyword evidence="2" id="KW-0238">DNA-binding</keyword>
<dbReference type="Pfam" id="PF12802">
    <property type="entry name" value="MarR_2"/>
    <property type="match status" value="1"/>
</dbReference>
<keyword evidence="3" id="KW-0804">Transcription</keyword>
<dbReference type="InterPro" id="IPR036388">
    <property type="entry name" value="WH-like_DNA-bd_sf"/>
</dbReference>
<comment type="caution">
    <text evidence="5">The sequence shown here is derived from an EMBL/GenBank/DDBJ whole genome shotgun (WGS) entry which is preliminary data.</text>
</comment>
<keyword evidence="1" id="KW-0805">Transcription regulation</keyword>
<dbReference type="PANTHER" id="PTHR42756:SF1">
    <property type="entry name" value="TRANSCRIPTIONAL REPRESSOR OF EMRAB OPERON"/>
    <property type="match status" value="1"/>
</dbReference>
<gene>
    <name evidence="5" type="ORF">TZ86_01145</name>
</gene>
<sequence>MEKPLLEFKRFGRKTQRIIEKRAKVCGMEFMGGPQGQVLHIVSHRAKRGLSTFIRDIEHELDISKSVASNLIKRMEKNGSIFLEVSETDKRAKMIHLTARSKQQLKELHDFFNEIDRCLLQGVSEEELATFTLVMAKFHQNIEKLESEDANV</sequence>
<dbReference type="SMART" id="SM00347">
    <property type="entry name" value="HTH_MARR"/>
    <property type="match status" value="1"/>
</dbReference>
<reference evidence="5 6" key="1">
    <citation type="submission" date="2015-02" db="EMBL/GenBank/DDBJ databases">
        <title>Evolution of amylase-binding proteins of oral streptococcal species.</title>
        <authorList>
            <person name="Haase E.M."/>
        </authorList>
    </citation>
    <scope>NUCLEOTIDE SEQUENCE [LARGE SCALE GENOMIC DNA]</scope>
    <source>
        <strain evidence="5 6">G9B</strain>
    </source>
</reference>
<feature type="domain" description="HTH marR-type" evidence="4">
    <location>
        <begin position="1"/>
        <end position="140"/>
    </location>
</feature>
<evidence type="ECO:0000256" key="1">
    <source>
        <dbReference type="ARBA" id="ARBA00023015"/>
    </source>
</evidence>
<proteinExistence type="predicted"/>
<dbReference type="Gene3D" id="1.10.10.10">
    <property type="entry name" value="Winged helix-like DNA-binding domain superfamily/Winged helix DNA-binding domain"/>
    <property type="match status" value="1"/>
</dbReference>
<evidence type="ECO:0000259" key="4">
    <source>
        <dbReference type="PROSITE" id="PS50995"/>
    </source>
</evidence>
<dbReference type="InterPro" id="IPR036390">
    <property type="entry name" value="WH_DNA-bd_sf"/>
</dbReference>
<dbReference type="GO" id="GO:0003677">
    <property type="term" value="F:DNA binding"/>
    <property type="evidence" value="ECO:0007669"/>
    <property type="project" value="UniProtKB-KW"/>
</dbReference>
<name>A0AAW3H8H7_STRGN</name>
<organism evidence="5 6">
    <name type="scientific">Streptococcus gordonii</name>
    <dbReference type="NCBI Taxonomy" id="1302"/>
    <lineage>
        <taxon>Bacteria</taxon>
        <taxon>Bacillati</taxon>
        <taxon>Bacillota</taxon>
        <taxon>Bacilli</taxon>
        <taxon>Lactobacillales</taxon>
        <taxon>Streptococcaceae</taxon>
        <taxon>Streptococcus</taxon>
    </lineage>
</organism>
<dbReference type="InterPro" id="IPR000835">
    <property type="entry name" value="HTH_MarR-typ"/>
</dbReference>
<dbReference type="SUPFAM" id="SSF46785">
    <property type="entry name" value="Winged helix' DNA-binding domain"/>
    <property type="match status" value="1"/>
</dbReference>
<evidence type="ECO:0000313" key="5">
    <source>
        <dbReference type="EMBL" id="KJQ59292.1"/>
    </source>
</evidence>
<evidence type="ECO:0000313" key="6">
    <source>
        <dbReference type="Proteomes" id="UP000033658"/>
    </source>
</evidence>